<organism evidence="1">
    <name type="scientific">bioreactor metagenome</name>
    <dbReference type="NCBI Taxonomy" id="1076179"/>
    <lineage>
        <taxon>unclassified sequences</taxon>
        <taxon>metagenomes</taxon>
        <taxon>ecological metagenomes</taxon>
    </lineage>
</organism>
<evidence type="ECO:0000313" key="1">
    <source>
        <dbReference type="EMBL" id="MPN36204.1"/>
    </source>
</evidence>
<proteinExistence type="predicted"/>
<protein>
    <submittedName>
        <fullName evidence="1">Uncharacterized protein</fullName>
    </submittedName>
</protein>
<reference evidence="1" key="1">
    <citation type="submission" date="2019-08" db="EMBL/GenBank/DDBJ databases">
        <authorList>
            <person name="Kucharzyk K."/>
            <person name="Murdoch R.W."/>
            <person name="Higgins S."/>
            <person name="Loffler F."/>
        </authorList>
    </citation>
    <scope>NUCLEOTIDE SEQUENCE</scope>
</reference>
<name>A0A645HJ99_9ZZZZ</name>
<gene>
    <name evidence="1" type="ORF">SDC9_183712</name>
</gene>
<dbReference type="EMBL" id="VSSQ01090201">
    <property type="protein sequence ID" value="MPN36204.1"/>
    <property type="molecule type" value="Genomic_DNA"/>
</dbReference>
<accession>A0A645HJ99</accession>
<sequence length="133" mass="14815">MRKASHHLAHRRQTFIAFGRQAHPVSLRHIMQQQDALVARLQRGFRHRQTAITIGMGQRHLARRLGRLQVIGHLAPGLAVQLAAKQLLGSAIGLHHPISPIHHHHPCRQGSHQHGQALGQLHHLPLQRVVGSG</sequence>
<comment type="caution">
    <text evidence="1">The sequence shown here is derived from an EMBL/GenBank/DDBJ whole genome shotgun (WGS) entry which is preliminary data.</text>
</comment>
<dbReference type="AlphaFoldDB" id="A0A645HJ99"/>